<dbReference type="Pfam" id="PF22675">
    <property type="entry name" value="KH-I_KHDC4-BBP"/>
    <property type="match status" value="1"/>
</dbReference>
<evidence type="ECO:0000313" key="1">
    <source>
        <dbReference type="EMBL" id="OZF97462.1"/>
    </source>
</evidence>
<accession>A0A261AI26</accession>
<dbReference type="OrthoDB" id="6777263at2759"/>
<dbReference type="SMART" id="SM00322">
    <property type="entry name" value="KH"/>
    <property type="match status" value="1"/>
</dbReference>
<dbReference type="HOGENOM" id="CLU_091124_0_0_1"/>
<dbReference type="SUPFAM" id="SSF54791">
    <property type="entry name" value="Eukaryotic type KH-domain (KH-domain type I)"/>
    <property type="match status" value="1"/>
</dbReference>
<dbReference type="Gene3D" id="3.30.1370.10">
    <property type="entry name" value="K Homology domain, type 1"/>
    <property type="match status" value="1"/>
</dbReference>
<dbReference type="InterPro" id="IPR045071">
    <property type="entry name" value="BBP-like"/>
</dbReference>
<sequence length="252" mass="28374">MDNHASFFTPLQQKFVQILSNYEKDPKTLQIHEECDQMDVVTSYFKLLLLEKTRLLQYGQASFAVHLIDEEIGRLFMAPISMADIGILEECGRKALRFTELGAHSSDSDDSMHSDEDEVTLTESVRIPIETYPTYNFIGRIIGPRGMTAKQLEKDTGCRIMIRGSYSNKIYGNSAQKNHGDGVQDAIDSPLRVIIETSGPRREATARITEALNVVNSLLVPPPDGRDELKRRQLVELAIMNGTYRPTCPTHD</sequence>
<dbReference type="InterPro" id="IPR036612">
    <property type="entry name" value="KH_dom_type_1_sf"/>
</dbReference>
<keyword evidence="2" id="KW-1185">Reference proteome</keyword>
<dbReference type="GO" id="GO:0005634">
    <property type="term" value="C:nucleus"/>
    <property type="evidence" value="ECO:0007669"/>
    <property type="project" value="TreeGrafter"/>
</dbReference>
<dbReference type="Proteomes" id="UP000216624">
    <property type="component" value="Unassembled WGS sequence"/>
</dbReference>
<dbReference type="PANTHER" id="PTHR11208:SF46">
    <property type="entry name" value="K HOMOLOGY DOMAIN-CONTAINING PROTEIN"/>
    <property type="match status" value="1"/>
</dbReference>
<dbReference type="KEGG" id="crq:GCK72_014720"/>
<dbReference type="InterPro" id="IPR055256">
    <property type="entry name" value="KH_1_KHDC4/BBP-like"/>
</dbReference>
<dbReference type="EMBL" id="NMWX01000006">
    <property type="protein sequence ID" value="OZF97462.1"/>
    <property type="molecule type" value="Genomic_DNA"/>
</dbReference>
<dbReference type="OMA" id="MAPISMA"/>
<organism evidence="1 2">
    <name type="scientific">Caenorhabditis remanei</name>
    <name type="common">Caenorhabditis vulgaris</name>
    <dbReference type="NCBI Taxonomy" id="31234"/>
    <lineage>
        <taxon>Eukaryota</taxon>
        <taxon>Metazoa</taxon>
        <taxon>Ecdysozoa</taxon>
        <taxon>Nematoda</taxon>
        <taxon>Chromadorea</taxon>
        <taxon>Rhabditida</taxon>
        <taxon>Rhabditina</taxon>
        <taxon>Rhabditomorpha</taxon>
        <taxon>Rhabditoidea</taxon>
        <taxon>Rhabditidae</taxon>
        <taxon>Peloderinae</taxon>
        <taxon>Caenorhabditis</taxon>
    </lineage>
</organism>
<comment type="caution">
    <text evidence="1">The sequence shown here is derived from an EMBL/GenBank/DDBJ whole genome shotgun (WGS) entry which is preliminary data.</text>
</comment>
<dbReference type="eggNOG" id="KOG1588">
    <property type="taxonomic scope" value="Eukaryota"/>
</dbReference>
<name>A0A261AI26_CAERE</name>
<dbReference type="GO" id="GO:0048024">
    <property type="term" value="P:regulation of mRNA splicing, via spliceosome"/>
    <property type="evidence" value="ECO:0007669"/>
    <property type="project" value="TreeGrafter"/>
</dbReference>
<dbReference type="PANTHER" id="PTHR11208">
    <property type="entry name" value="RNA-BINDING PROTEIN RELATED"/>
    <property type="match status" value="1"/>
</dbReference>
<dbReference type="CTD" id="9828840"/>
<reference evidence="1" key="1">
    <citation type="submission" date="2017-08" db="EMBL/GenBank/DDBJ databases">
        <authorList>
            <person name="de Groot N.N."/>
        </authorList>
    </citation>
    <scope>NUCLEOTIDE SEQUENCE [LARGE SCALE GENOMIC DNA]</scope>
    <source>
        <strain evidence="1">PX439</strain>
    </source>
</reference>
<dbReference type="PROSITE" id="PS50084">
    <property type="entry name" value="KH_TYPE_1"/>
    <property type="match status" value="1"/>
</dbReference>
<gene>
    <name evidence="1" type="ORF">FL82_03358</name>
</gene>
<dbReference type="InterPro" id="IPR004087">
    <property type="entry name" value="KH_dom"/>
</dbReference>
<dbReference type="STRING" id="31234.E3M6S0"/>
<protein>
    <submittedName>
        <fullName evidence="1">Uncharacterized protein</fullName>
    </submittedName>
</protein>
<dbReference type="GO" id="GO:0003729">
    <property type="term" value="F:mRNA binding"/>
    <property type="evidence" value="ECO:0007669"/>
    <property type="project" value="TreeGrafter"/>
</dbReference>
<feature type="non-terminal residue" evidence="1">
    <location>
        <position position="1"/>
    </location>
</feature>
<evidence type="ECO:0000313" key="2">
    <source>
        <dbReference type="Proteomes" id="UP000216624"/>
    </source>
</evidence>
<proteinExistence type="predicted"/>